<organism evidence="2 3">
    <name type="scientific">Cucumis sativus</name>
    <name type="common">Cucumber</name>
    <dbReference type="NCBI Taxonomy" id="3659"/>
    <lineage>
        <taxon>Eukaryota</taxon>
        <taxon>Viridiplantae</taxon>
        <taxon>Streptophyta</taxon>
        <taxon>Embryophyta</taxon>
        <taxon>Tracheophyta</taxon>
        <taxon>Spermatophyta</taxon>
        <taxon>Magnoliopsida</taxon>
        <taxon>eudicotyledons</taxon>
        <taxon>Gunneridae</taxon>
        <taxon>Pentapetalae</taxon>
        <taxon>rosids</taxon>
        <taxon>fabids</taxon>
        <taxon>Cucurbitales</taxon>
        <taxon>Cucurbitaceae</taxon>
        <taxon>Benincaseae</taxon>
        <taxon>Cucumis</taxon>
    </lineage>
</organism>
<reference evidence="2 3" key="1">
    <citation type="journal article" date="2009" name="Nat. Genet.">
        <title>The genome of the cucumber, Cucumis sativus L.</title>
        <authorList>
            <person name="Huang S."/>
            <person name="Li R."/>
            <person name="Zhang Z."/>
            <person name="Li L."/>
            <person name="Gu X."/>
            <person name="Fan W."/>
            <person name="Lucas W.J."/>
            <person name="Wang X."/>
            <person name="Xie B."/>
            <person name="Ni P."/>
            <person name="Ren Y."/>
            <person name="Zhu H."/>
            <person name="Li J."/>
            <person name="Lin K."/>
            <person name="Jin W."/>
            <person name="Fei Z."/>
            <person name="Li G."/>
            <person name="Staub J."/>
            <person name="Kilian A."/>
            <person name="van der Vossen E.A."/>
            <person name="Wu Y."/>
            <person name="Guo J."/>
            <person name="He J."/>
            <person name="Jia Z."/>
            <person name="Ren Y."/>
            <person name="Tian G."/>
            <person name="Lu Y."/>
            <person name="Ruan J."/>
            <person name="Qian W."/>
            <person name="Wang M."/>
            <person name="Huang Q."/>
            <person name="Li B."/>
            <person name="Xuan Z."/>
            <person name="Cao J."/>
            <person name="Asan"/>
            <person name="Wu Z."/>
            <person name="Zhang J."/>
            <person name="Cai Q."/>
            <person name="Bai Y."/>
            <person name="Zhao B."/>
            <person name="Han Y."/>
            <person name="Li Y."/>
            <person name="Li X."/>
            <person name="Wang S."/>
            <person name="Shi Q."/>
            <person name="Liu S."/>
            <person name="Cho W.K."/>
            <person name="Kim J.Y."/>
            <person name="Xu Y."/>
            <person name="Heller-Uszynska K."/>
            <person name="Miao H."/>
            <person name="Cheng Z."/>
            <person name="Zhang S."/>
            <person name="Wu J."/>
            <person name="Yang Y."/>
            <person name="Kang H."/>
            <person name="Li M."/>
            <person name="Liang H."/>
            <person name="Ren X."/>
            <person name="Shi Z."/>
            <person name="Wen M."/>
            <person name="Jian M."/>
            <person name="Yang H."/>
            <person name="Zhang G."/>
            <person name="Yang Z."/>
            <person name="Chen R."/>
            <person name="Liu S."/>
            <person name="Li J."/>
            <person name="Ma L."/>
            <person name="Liu H."/>
            <person name="Zhou Y."/>
            <person name="Zhao J."/>
            <person name="Fang X."/>
            <person name="Li G."/>
            <person name="Fang L."/>
            <person name="Li Y."/>
            <person name="Liu D."/>
            <person name="Zheng H."/>
            <person name="Zhang Y."/>
            <person name="Qin N."/>
            <person name="Li Z."/>
            <person name="Yang G."/>
            <person name="Yang S."/>
            <person name="Bolund L."/>
            <person name="Kristiansen K."/>
            <person name="Zheng H."/>
            <person name="Li S."/>
            <person name="Zhang X."/>
            <person name="Yang H."/>
            <person name="Wang J."/>
            <person name="Sun R."/>
            <person name="Zhang B."/>
            <person name="Jiang S."/>
            <person name="Wang J."/>
            <person name="Du Y."/>
            <person name="Li S."/>
        </authorList>
    </citation>
    <scope>NUCLEOTIDE SEQUENCE [LARGE SCALE GENOMIC DNA]</scope>
    <source>
        <strain evidence="3">cv. 9930</strain>
    </source>
</reference>
<dbReference type="Gramene" id="KGN62857">
    <property type="protein sequence ID" value="KGN62857"/>
    <property type="gene ID" value="Csa_2G377930"/>
</dbReference>
<accession>A0A0A0LPW3</accession>
<gene>
    <name evidence="2" type="ORF">Csa_2G377930</name>
</gene>
<evidence type="ECO:0000256" key="1">
    <source>
        <dbReference type="SAM" id="Phobius"/>
    </source>
</evidence>
<keyword evidence="1" id="KW-0812">Transmembrane</keyword>
<dbReference type="AlphaFoldDB" id="A0A0A0LPW3"/>
<keyword evidence="1" id="KW-0472">Membrane</keyword>
<dbReference type="Proteomes" id="UP000029981">
    <property type="component" value="Chromosome 2"/>
</dbReference>
<protein>
    <submittedName>
        <fullName evidence="2">Uncharacterized protein</fullName>
    </submittedName>
</protein>
<reference evidence="2 3" key="4">
    <citation type="journal article" date="2011" name="BMC Genomics">
        <title>RNA-Seq improves annotation of protein-coding genes in the cucumber genome.</title>
        <authorList>
            <person name="Li Z."/>
            <person name="Zhang Z."/>
            <person name="Yan P."/>
            <person name="Huang S."/>
            <person name="Fei Z."/>
            <person name="Lin K."/>
        </authorList>
    </citation>
    <scope>NUCLEOTIDE SEQUENCE [LARGE SCALE GENOMIC DNA]</scope>
    <source>
        <strain evidence="3">cv. 9930</strain>
    </source>
</reference>
<keyword evidence="3" id="KW-1185">Reference proteome</keyword>
<proteinExistence type="predicted"/>
<reference evidence="2 3" key="2">
    <citation type="journal article" date="2009" name="PLoS ONE">
        <title>An integrated genetic and cytogenetic map of the cucumber genome.</title>
        <authorList>
            <person name="Ren Y."/>
            <person name="Zhang Z."/>
            <person name="Liu J."/>
            <person name="Staub J.E."/>
            <person name="Han Y."/>
            <person name="Cheng Z."/>
            <person name="Li X."/>
            <person name="Lu J."/>
            <person name="Miao H."/>
            <person name="Kang H."/>
            <person name="Xie B."/>
            <person name="Gu X."/>
            <person name="Wang X."/>
            <person name="Du Y."/>
            <person name="Jin W."/>
            <person name="Huang S."/>
        </authorList>
    </citation>
    <scope>NUCLEOTIDE SEQUENCE [LARGE SCALE GENOMIC DNA]</scope>
    <source>
        <strain evidence="3">cv. 9930</strain>
    </source>
</reference>
<name>A0A0A0LPW3_CUCSA</name>
<reference evidence="2 3" key="3">
    <citation type="journal article" date="2010" name="BMC Genomics">
        <title>Transcriptome sequencing and comparative analysis of cucumber flowers with different sex types.</title>
        <authorList>
            <person name="Guo S."/>
            <person name="Zheng Y."/>
            <person name="Joung J.G."/>
            <person name="Liu S."/>
            <person name="Zhang Z."/>
            <person name="Crasta O.R."/>
            <person name="Sobral B.W."/>
            <person name="Xu Y."/>
            <person name="Huang S."/>
            <person name="Fei Z."/>
        </authorList>
    </citation>
    <scope>NUCLEOTIDE SEQUENCE [LARGE SCALE GENOMIC DNA]</scope>
    <source>
        <strain evidence="3">cv. 9930</strain>
    </source>
</reference>
<dbReference type="EMBL" id="CM002923">
    <property type="protein sequence ID" value="KGN62857.1"/>
    <property type="molecule type" value="Genomic_DNA"/>
</dbReference>
<evidence type="ECO:0000313" key="2">
    <source>
        <dbReference type="EMBL" id="KGN62857.1"/>
    </source>
</evidence>
<feature type="transmembrane region" description="Helical" evidence="1">
    <location>
        <begin position="53"/>
        <end position="74"/>
    </location>
</feature>
<feature type="transmembrane region" description="Helical" evidence="1">
    <location>
        <begin position="20"/>
        <end position="46"/>
    </location>
</feature>
<keyword evidence="1" id="KW-1133">Transmembrane helix</keyword>
<sequence>MLNEYAATFSDKLGLNPNLMAMALALAFFLSHFFNSTLPFLIQLFLPIGFIPIFLYSSNLTLFLLLLYCFHFQLPSCFIPLNSWTAVSQVIVSFDPFVGG</sequence>
<evidence type="ECO:0000313" key="3">
    <source>
        <dbReference type="Proteomes" id="UP000029981"/>
    </source>
</evidence>